<keyword evidence="13" id="KW-1185">Reference proteome</keyword>
<dbReference type="InterPro" id="IPR022801">
    <property type="entry name" value="Ribosomal_uS4"/>
</dbReference>
<dbReference type="Pfam" id="PF00163">
    <property type="entry name" value="Ribosomal_S4"/>
    <property type="match status" value="1"/>
</dbReference>
<keyword evidence="5" id="KW-0539">Nucleus</keyword>
<protein>
    <recommendedName>
        <fullName evidence="7">U3 small nucleolar ribonucleoprotein protein IMP3</fullName>
    </recommendedName>
    <alternativeName>
        <fullName evidence="8">U3 small nucleolar ribonucleoprotein protein imp3</fullName>
    </alternativeName>
</protein>
<dbReference type="PROSITE" id="PS50889">
    <property type="entry name" value="S4"/>
    <property type="match status" value="1"/>
</dbReference>
<dbReference type="GO" id="GO:0019843">
    <property type="term" value="F:rRNA binding"/>
    <property type="evidence" value="ECO:0007669"/>
    <property type="project" value="InterPro"/>
</dbReference>
<feature type="domain" description="Small ribosomal subunit protein uS4 N-terminal" evidence="11">
    <location>
        <begin position="3"/>
        <end position="106"/>
    </location>
</feature>
<dbReference type="GO" id="GO:0006364">
    <property type="term" value="P:rRNA processing"/>
    <property type="evidence" value="ECO:0007669"/>
    <property type="project" value="TreeGrafter"/>
</dbReference>
<gene>
    <name evidence="12" type="ORF">FVE85_1609</name>
</gene>
<dbReference type="SMART" id="SM01390">
    <property type="entry name" value="Ribosomal_S4"/>
    <property type="match status" value="1"/>
</dbReference>
<feature type="domain" description="RNA-binding S4" evidence="10">
    <location>
        <begin position="107"/>
        <end position="174"/>
    </location>
</feature>
<comment type="caution">
    <text evidence="12">The sequence shown here is derived from an EMBL/GenBank/DDBJ whole genome shotgun (WGS) entry which is preliminary data.</text>
</comment>
<dbReference type="GO" id="GO:0042274">
    <property type="term" value="P:ribosomal small subunit biogenesis"/>
    <property type="evidence" value="ECO:0007669"/>
    <property type="project" value="TreeGrafter"/>
</dbReference>
<proteinExistence type="inferred from homology"/>
<evidence type="ECO:0000259" key="10">
    <source>
        <dbReference type="SMART" id="SM00363"/>
    </source>
</evidence>
<evidence type="ECO:0000313" key="12">
    <source>
        <dbReference type="EMBL" id="KAA8495454.1"/>
    </source>
</evidence>
<evidence type="ECO:0000256" key="5">
    <source>
        <dbReference type="ARBA" id="ARBA00023242"/>
    </source>
</evidence>
<dbReference type="InterPro" id="IPR002942">
    <property type="entry name" value="S4_RNA-bd"/>
</dbReference>
<dbReference type="PANTHER" id="PTHR11831">
    <property type="entry name" value="30S 40S RIBOSOMAL PROTEIN"/>
    <property type="match status" value="1"/>
</dbReference>
<dbReference type="PANTHER" id="PTHR11831:SF1">
    <property type="entry name" value="U3 SMALL NUCLEOLAR RIBONUCLEOPROTEIN PROTEIN IMP3"/>
    <property type="match status" value="1"/>
</dbReference>
<dbReference type="GO" id="GO:0032040">
    <property type="term" value="C:small-subunit processome"/>
    <property type="evidence" value="ECO:0007669"/>
    <property type="project" value="TreeGrafter"/>
</dbReference>
<dbReference type="OrthoDB" id="10248812at2759"/>
<evidence type="ECO:0000256" key="8">
    <source>
        <dbReference type="ARBA" id="ARBA00072223"/>
    </source>
</evidence>
<dbReference type="SUPFAM" id="SSF55174">
    <property type="entry name" value="Alpha-L RNA-binding motif"/>
    <property type="match status" value="1"/>
</dbReference>
<keyword evidence="3" id="KW-0690">Ribosome biogenesis</keyword>
<dbReference type="SMART" id="SM00363">
    <property type="entry name" value="S4"/>
    <property type="match status" value="1"/>
</dbReference>
<dbReference type="GO" id="GO:0030515">
    <property type="term" value="F:snoRNA binding"/>
    <property type="evidence" value="ECO:0007669"/>
    <property type="project" value="TreeGrafter"/>
</dbReference>
<dbReference type="CDD" id="cd00165">
    <property type="entry name" value="S4"/>
    <property type="match status" value="1"/>
</dbReference>
<name>A0A5J4YXP6_PORPP</name>
<comment type="subcellular location">
    <subcellularLocation>
        <location evidence="1">Nucleus</location>
        <location evidence="1">Nucleolus</location>
    </subcellularLocation>
</comment>
<dbReference type="InterPro" id="IPR001912">
    <property type="entry name" value="Ribosomal_uS4_N"/>
</dbReference>
<evidence type="ECO:0000256" key="6">
    <source>
        <dbReference type="ARBA" id="ARBA00023274"/>
    </source>
</evidence>
<keyword evidence="4 9" id="KW-0694">RNA-binding</keyword>
<dbReference type="InterPro" id="IPR036986">
    <property type="entry name" value="S4_RNA-bd_sf"/>
</dbReference>
<accession>A0A5J4YXP6</accession>
<dbReference type="EMBL" id="VRMN01000003">
    <property type="protein sequence ID" value="KAA8495454.1"/>
    <property type="molecule type" value="Genomic_DNA"/>
</dbReference>
<keyword evidence="6 12" id="KW-0687">Ribonucleoprotein</keyword>
<evidence type="ECO:0000256" key="4">
    <source>
        <dbReference type="ARBA" id="ARBA00022884"/>
    </source>
</evidence>
<dbReference type="FunFam" id="3.10.290.10:FF:000006">
    <property type="entry name" value="U3 small nucleolar ribonucleoprotein IMP3"/>
    <property type="match status" value="1"/>
</dbReference>
<dbReference type="Pfam" id="PF01479">
    <property type="entry name" value="S4"/>
    <property type="match status" value="1"/>
</dbReference>
<dbReference type="Gene3D" id="3.10.290.10">
    <property type="entry name" value="RNA-binding S4 domain"/>
    <property type="match status" value="1"/>
</dbReference>
<reference evidence="13" key="1">
    <citation type="journal article" date="2019" name="Nat. Commun.">
        <title>Expansion of phycobilisome linker gene families in mesophilic red algae.</title>
        <authorList>
            <person name="Lee J."/>
            <person name="Kim D."/>
            <person name="Bhattacharya D."/>
            <person name="Yoon H.S."/>
        </authorList>
    </citation>
    <scope>NUCLEOTIDE SEQUENCE [LARGE SCALE GENOMIC DNA]</scope>
    <source>
        <strain evidence="13">CCMP 1328</strain>
    </source>
</reference>
<evidence type="ECO:0000259" key="11">
    <source>
        <dbReference type="SMART" id="SM01390"/>
    </source>
</evidence>
<organism evidence="12 13">
    <name type="scientific">Porphyridium purpureum</name>
    <name type="common">Red alga</name>
    <name type="synonym">Porphyridium cruentum</name>
    <dbReference type="NCBI Taxonomy" id="35688"/>
    <lineage>
        <taxon>Eukaryota</taxon>
        <taxon>Rhodophyta</taxon>
        <taxon>Bangiophyceae</taxon>
        <taxon>Porphyridiales</taxon>
        <taxon>Porphyridiaceae</taxon>
        <taxon>Porphyridium</taxon>
    </lineage>
</organism>
<sequence length="182" mass="21258">MRQLKHHEYKLLKKSDFLQWKREGGRREATVCRRYYVQDAQDYTTYSKVVGKLQKLALLLKALPEDDMMRIRFTDDMLNKLFDAGFIAAKNGLDQVSKMTVSAICRRRLPVMLVRLNFAETLNLAVRFIEQGHIRIGPKVITDPAILVTRNMEDFITWADGSKIQRKVVSFNEKRDDYDLDA</sequence>
<evidence type="ECO:0000256" key="1">
    <source>
        <dbReference type="ARBA" id="ARBA00004604"/>
    </source>
</evidence>
<evidence type="ECO:0000256" key="9">
    <source>
        <dbReference type="PROSITE-ProRule" id="PRU00182"/>
    </source>
</evidence>
<evidence type="ECO:0000313" key="13">
    <source>
        <dbReference type="Proteomes" id="UP000324585"/>
    </source>
</evidence>
<dbReference type="Proteomes" id="UP000324585">
    <property type="component" value="Unassembled WGS sequence"/>
</dbReference>
<evidence type="ECO:0000256" key="3">
    <source>
        <dbReference type="ARBA" id="ARBA00022517"/>
    </source>
</evidence>
<dbReference type="GO" id="GO:0034457">
    <property type="term" value="C:Mpp10 complex"/>
    <property type="evidence" value="ECO:0007669"/>
    <property type="project" value="TreeGrafter"/>
</dbReference>
<comment type="similarity">
    <text evidence="2">Belongs to the universal ribosomal protein uS4 family.</text>
</comment>
<dbReference type="OMA" id="FRIKHEQ"/>
<dbReference type="AlphaFoldDB" id="A0A5J4YXP6"/>
<evidence type="ECO:0000256" key="2">
    <source>
        <dbReference type="ARBA" id="ARBA00007465"/>
    </source>
</evidence>
<evidence type="ECO:0000256" key="7">
    <source>
        <dbReference type="ARBA" id="ARBA00069727"/>
    </source>
</evidence>